<dbReference type="EMBL" id="SMKO01000077">
    <property type="protein sequence ID" value="TDD01451.1"/>
    <property type="molecule type" value="Genomic_DNA"/>
</dbReference>
<feature type="signal peptide" evidence="1">
    <location>
        <begin position="1"/>
        <end position="27"/>
    </location>
</feature>
<sequence>MRRSSRVMAALVLTVAALVAPAVPAHAGAVPAHAGACAASLPHPDGHGITCVRVDRSPQPDGSELRDVAMTSTAIFQPAGGTPEISPLAREITVRIYLPPDYDPGGGTRYRSLYLLNGGGDNYDEWTTKADLVSLIASVPDRPFDGIVVMPTGGMTGWYADWAGRTDGYFAPKWETYHISQLIPWIDANFPTIADRSGRGLAGLSMGGYGTLRYAAAHPGVFSVIGAFSPGIDLRAKPAQRTVSDSMWQSGAAITPLDLGKYRVNKYRDGVIVLDQQEQLLYRLDTLFGPHTTAAGPDGQTVHDWPSANPAVLATQGGYAPYSGRLGLYAGGCKTLPRDSSGRYVLGDGDDPAPPECGYSTTSPENTEARAVNEAILGSHASAFHTSLTGLGVRHRYCYGTGGHDWGSWPGILVDFLQYAYGTAPARCPNA</sequence>
<dbReference type="InterPro" id="IPR050583">
    <property type="entry name" value="Mycobacterial_A85_antigen"/>
</dbReference>
<evidence type="ECO:0000256" key="1">
    <source>
        <dbReference type="SAM" id="SignalP"/>
    </source>
</evidence>
<dbReference type="AlphaFoldDB" id="A0A4R4V9R5"/>
<accession>A0A4R4V9R5</accession>
<evidence type="ECO:0008006" key="4">
    <source>
        <dbReference type="Google" id="ProtNLM"/>
    </source>
</evidence>
<dbReference type="PANTHER" id="PTHR48098:SF1">
    <property type="entry name" value="DIACYLGLYCEROL ACYLTRANSFERASE_MYCOLYLTRANSFERASE AG85A"/>
    <property type="match status" value="1"/>
</dbReference>
<name>A0A4R4V9R5_9ACTN</name>
<comment type="caution">
    <text evidence="2">The sequence shown here is derived from an EMBL/GenBank/DDBJ whole genome shotgun (WGS) entry which is preliminary data.</text>
</comment>
<dbReference type="Gene3D" id="3.40.50.1820">
    <property type="entry name" value="alpha/beta hydrolase"/>
    <property type="match status" value="1"/>
</dbReference>
<reference evidence="2 3" key="1">
    <citation type="submission" date="2019-03" db="EMBL/GenBank/DDBJ databases">
        <title>Draft genome sequences of novel Actinobacteria.</title>
        <authorList>
            <person name="Sahin N."/>
            <person name="Ay H."/>
            <person name="Saygin H."/>
        </authorList>
    </citation>
    <scope>NUCLEOTIDE SEQUENCE [LARGE SCALE GENOMIC DNA]</scope>
    <source>
        <strain evidence="2 3">KC310</strain>
    </source>
</reference>
<keyword evidence="3" id="KW-1185">Reference proteome</keyword>
<dbReference type="Proteomes" id="UP000295258">
    <property type="component" value="Unassembled WGS sequence"/>
</dbReference>
<keyword evidence="1" id="KW-0732">Signal</keyword>
<dbReference type="InterPro" id="IPR029058">
    <property type="entry name" value="AB_hydrolase_fold"/>
</dbReference>
<dbReference type="InterPro" id="IPR000801">
    <property type="entry name" value="Esterase-like"/>
</dbReference>
<proteinExistence type="predicted"/>
<evidence type="ECO:0000313" key="3">
    <source>
        <dbReference type="Proteomes" id="UP000295258"/>
    </source>
</evidence>
<evidence type="ECO:0000313" key="2">
    <source>
        <dbReference type="EMBL" id="TDD01451.1"/>
    </source>
</evidence>
<dbReference type="PANTHER" id="PTHR48098">
    <property type="entry name" value="ENTEROCHELIN ESTERASE-RELATED"/>
    <property type="match status" value="1"/>
</dbReference>
<organism evidence="2 3">
    <name type="scientific">Nonomuraea deserti</name>
    <dbReference type="NCBI Taxonomy" id="1848322"/>
    <lineage>
        <taxon>Bacteria</taxon>
        <taxon>Bacillati</taxon>
        <taxon>Actinomycetota</taxon>
        <taxon>Actinomycetes</taxon>
        <taxon>Streptosporangiales</taxon>
        <taxon>Streptosporangiaceae</taxon>
        <taxon>Nonomuraea</taxon>
    </lineage>
</organism>
<dbReference type="RefSeq" id="WP_132597817.1">
    <property type="nucleotide sequence ID" value="NZ_SMKO01000077.1"/>
</dbReference>
<protein>
    <recommendedName>
        <fullName evidence="4">Esterase family protein</fullName>
    </recommendedName>
</protein>
<dbReference type="SUPFAM" id="SSF53474">
    <property type="entry name" value="alpha/beta-Hydrolases"/>
    <property type="match status" value="1"/>
</dbReference>
<dbReference type="GO" id="GO:0016747">
    <property type="term" value="F:acyltransferase activity, transferring groups other than amino-acyl groups"/>
    <property type="evidence" value="ECO:0007669"/>
    <property type="project" value="TreeGrafter"/>
</dbReference>
<feature type="chain" id="PRO_5020333167" description="Esterase family protein" evidence="1">
    <location>
        <begin position="28"/>
        <end position="431"/>
    </location>
</feature>
<gene>
    <name evidence="2" type="ORF">E1292_25940</name>
</gene>
<dbReference type="Pfam" id="PF00756">
    <property type="entry name" value="Esterase"/>
    <property type="match status" value="1"/>
</dbReference>